<dbReference type="GO" id="GO:0050031">
    <property type="term" value="F:L-pipecolate oxidase activity"/>
    <property type="evidence" value="ECO:0007669"/>
    <property type="project" value="EnsemblFungi"/>
</dbReference>
<protein>
    <recommendedName>
        <fullName evidence="7">FAD dependent oxidoreductase domain-containing protein</fullName>
    </recommendedName>
</protein>
<dbReference type="GO" id="GO:0004657">
    <property type="term" value="F:proline dehydrogenase activity"/>
    <property type="evidence" value="ECO:0007669"/>
    <property type="project" value="EnsemblFungi"/>
</dbReference>
<keyword evidence="4" id="KW-0274">FAD</keyword>
<keyword evidence="5" id="KW-0560">Oxidoreductase</keyword>
<dbReference type="GO" id="GO:0008115">
    <property type="term" value="F:sarcosine oxidase activity"/>
    <property type="evidence" value="ECO:0007669"/>
    <property type="project" value="TreeGrafter"/>
</dbReference>
<evidence type="ECO:0000256" key="2">
    <source>
        <dbReference type="ARBA" id="ARBA00010989"/>
    </source>
</evidence>
<dbReference type="EMBL" id="KV454301">
    <property type="protein sequence ID" value="ODQ70147.1"/>
    <property type="molecule type" value="Genomic_DNA"/>
</dbReference>
<dbReference type="STRING" id="675824.A0A1E3PZD4"/>
<evidence type="ECO:0000256" key="1">
    <source>
        <dbReference type="ARBA" id="ARBA00001974"/>
    </source>
</evidence>
<feature type="domain" description="FAD dependent oxidoreductase" evidence="7">
    <location>
        <begin position="9"/>
        <end position="382"/>
    </location>
</feature>
<comment type="cofactor">
    <cofactor evidence="1">
        <name>FAD</name>
        <dbReference type="ChEBI" id="CHEBI:57692"/>
    </cofactor>
</comment>
<dbReference type="Gene3D" id="3.50.50.60">
    <property type="entry name" value="FAD/NAD(P)-binding domain"/>
    <property type="match status" value="1"/>
</dbReference>
<dbReference type="InterPro" id="IPR036188">
    <property type="entry name" value="FAD/NAD-bd_sf"/>
</dbReference>
<dbReference type="InterPro" id="IPR006076">
    <property type="entry name" value="FAD-dep_OxRdtase"/>
</dbReference>
<keyword evidence="9" id="KW-1185">Reference proteome</keyword>
<dbReference type="OrthoDB" id="2219495at2759"/>
<evidence type="ECO:0000256" key="6">
    <source>
        <dbReference type="SAM" id="MobiDB-lite"/>
    </source>
</evidence>
<evidence type="ECO:0000256" key="4">
    <source>
        <dbReference type="ARBA" id="ARBA00022827"/>
    </source>
</evidence>
<accession>A0A1E3PZD4</accession>
<feature type="region of interest" description="Disordered" evidence="6">
    <location>
        <begin position="281"/>
        <end position="302"/>
    </location>
</feature>
<name>A0A1E3PZD4_LIPST</name>
<dbReference type="SUPFAM" id="SSF54373">
    <property type="entry name" value="FAD-linked reductases, C-terminal domain"/>
    <property type="match status" value="1"/>
</dbReference>
<dbReference type="PANTHER" id="PTHR10961:SF46">
    <property type="entry name" value="PEROXISOMAL SARCOSINE OXIDASE"/>
    <property type="match status" value="1"/>
</dbReference>
<gene>
    <name evidence="8" type="ORF">LIPSTDRAFT_6237</name>
</gene>
<dbReference type="Gene3D" id="3.30.9.10">
    <property type="entry name" value="D-Amino Acid Oxidase, subunit A, domain 2"/>
    <property type="match status" value="1"/>
</dbReference>
<sequence>MTPPSKDARIVIVGAGAFGLSTAYYLLASGYSSITILDRTTPPVPDGSSVDISRIVRADYDDIVYANMVVEALQLWKTEYKEFYYPCGLLSMTPTDNPKYLADALANVCGIGLPVTQFSSGQEAAQYLKLTHDKPLDGLAGYLSHDAGWAYAAKATEHLFRKCMQLGAVFIKSKVDEIIYSADRTIVTGVQLDGGKMLRCDFAVIAAGAWTDTLVPSESRMLATGQPVAFIQLTEEEYGKYKHLPIYINFVSGFYVFPPHPESHIVKAARHSHGYTNYRTVATSSSSRESSQPPEIDYSKGATPPVRITLPKDADDCLRLGLAEYFGRDIAERDFVKARICWYNDTLTKDFLFDYLPGVDNLFIATGGSGHGFKFLPIIGKYSVGSIEQTLPTDLLDKFKWRTDIQKKEDLSRGGTPLMTLQDADAGVYPVTNAEST</sequence>
<dbReference type="Proteomes" id="UP000094385">
    <property type="component" value="Unassembled WGS sequence"/>
</dbReference>
<evidence type="ECO:0000256" key="3">
    <source>
        <dbReference type="ARBA" id="ARBA00022630"/>
    </source>
</evidence>
<organism evidence="8 9">
    <name type="scientific">Lipomyces starkeyi NRRL Y-11557</name>
    <dbReference type="NCBI Taxonomy" id="675824"/>
    <lineage>
        <taxon>Eukaryota</taxon>
        <taxon>Fungi</taxon>
        <taxon>Dikarya</taxon>
        <taxon>Ascomycota</taxon>
        <taxon>Saccharomycotina</taxon>
        <taxon>Lipomycetes</taxon>
        <taxon>Lipomycetales</taxon>
        <taxon>Lipomycetaceae</taxon>
        <taxon>Lipomyces</taxon>
    </lineage>
</organism>
<dbReference type="GO" id="GO:0050660">
    <property type="term" value="F:flavin adenine dinucleotide binding"/>
    <property type="evidence" value="ECO:0007669"/>
    <property type="project" value="EnsemblFungi"/>
</dbReference>
<evidence type="ECO:0000259" key="7">
    <source>
        <dbReference type="Pfam" id="PF01266"/>
    </source>
</evidence>
<evidence type="ECO:0000313" key="9">
    <source>
        <dbReference type="Proteomes" id="UP000094385"/>
    </source>
</evidence>
<evidence type="ECO:0000313" key="8">
    <source>
        <dbReference type="EMBL" id="ODQ70147.1"/>
    </source>
</evidence>
<dbReference type="InterPro" id="IPR045170">
    <property type="entry name" value="MTOX"/>
</dbReference>
<keyword evidence="3" id="KW-0285">Flavoprotein</keyword>
<comment type="similarity">
    <text evidence="2">Belongs to the MSOX/MTOX family.</text>
</comment>
<dbReference type="AlphaFoldDB" id="A0A1E3PZD4"/>
<evidence type="ECO:0000256" key="5">
    <source>
        <dbReference type="ARBA" id="ARBA00023002"/>
    </source>
</evidence>
<dbReference type="SUPFAM" id="SSF51905">
    <property type="entry name" value="FAD/NAD(P)-binding domain"/>
    <property type="match status" value="1"/>
</dbReference>
<proteinExistence type="inferred from homology"/>
<dbReference type="Pfam" id="PF01266">
    <property type="entry name" value="DAO"/>
    <property type="match status" value="1"/>
</dbReference>
<reference evidence="8 9" key="1">
    <citation type="journal article" date="2016" name="Proc. Natl. Acad. Sci. U.S.A.">
        <title>Comparative genomics of biotechnologically important yeasts.</title>
        <authorList>
            <person name="Riley R."/>
            <person name="Haridas S."/>
            <person name="Wolfe K.H."/>
            <person name="Lopes M.R."/>
            <person name="Hittinger C.T."/>
            <person name="Goeker M."/>
            <person name="Salamov A.A."/>
            <person name="Wisecaver J.H."/>
            <person name="Long T.M."/>
            <person name="Calvey C.H."/>
            <person name="Aerts A.L."/>
            <person name="Barry K.W."/>
            <person name="Choi C."/>
            <person name="Clum A."/>
            <person name="Coughlan A.Y."/>
            <person name="Deshpande S."/>
            <person name="Douglass A.P."/>
            <person name="Hanson S.J."/>
            <person name="Klenk H.-P."/>
            <person name="LaButti K.M."/>
            <person name="Lapidus A."/>
            <person name="Lindquist E.A."/>
            <person name="Lipzen A.M."/>
            <person name="Meier-Kolthoff J.P."/>
            <person name="Ohm R.A."/>
            <person name="Otillar R.P."/>
            <person name="Pangilinan J.L."/>
            <person name="Peng Y."/>
            <person name="Rokas A."/>
            <person name="Rosa C.A."/>
            <person name="Scheuner C."/>
            <person name="Sibirny A.A."/>
            <person name="Slot J.C."/>
            <person name="Stielow J.B."/>
            <person name="Sun H."/>
            <person name="Kurtzman C.P."/>
            <person name="Blackwell M."/>
            <person name="Grigoriev I.V."/>
            <person name="Jeffries T.W."/>
        </authorList>
    </citation>
    <scope>NUCLEOTIDE SEQUENCE [LARGE SCALE GENOMIC DNA]</scope>
    <source>
        <strain evidence="8 9">NRRL Y-11557</strain>
    </source>
</reference>
<dbReference type="PANTHER" id="PTHR10961">
    <property type="entry name" value="PEROXISOMAL SARCOSINE OXIDASE"/>
    <property type="match status" value="1"/>
</dbReference>